<dbReference type="Pfam" id="PF09707">
    <property type="entry name" value="Cas_Cas2CT1978"/>
    <property type="match status" value="1"/>
</dbReference>
<dbReference type="Gene3D" id="3.30.70.240">
    <property type="match status" value="1"/>
</dbReference>
<feature type="compositionally biased region" description="Basic residues" evidence="1">
    <location>
        <begin position="116"/>
        <end position="125"/>
    </location>
</feature>
<name>A0A5N8VPD7_9ACTN</name>
<accession>A0A5N8VPD7</accession>
<reference evidence="2 3" key="1">
    <citation type="submission" date="2019-07" db="EMBL/GenBank/DDBJ databases">
        <title>New species of Amycolatopsis and Streptomyces.</title>
        <authorList>
            <person name="Duangmal K."/>
            <person name="Teo W.F.A."/>
            <person name="Lipun K."/>
        </authorList>
    </citation>
    <scope>NUCLEOTIDE SEQUENCE [LARGE SCALE GENOMIC DNA]</scope>
    <source>
        <strain evidence="2 3">NBRC 109810</strain>
    </source>
</reference>
<dbReference type="CDD" id="cd09755">
    <property type="entry name" value="Cas2_I-E"/>
    <property type="match status" value="1"/>
</dbReference>
<comment type="caution">
    <text evidence="2">The sequence shown here is derived from an EMBL/GenBank/DDBJ whole genome shotgun (WGS) entry which is preliminary data.</text>
</comment>
<organism evidence="2 3">
    <name type="scientific">Streptomyces adustus</name>
    <dbReference type="NCBI Taxonomy" id="1609272"/>
    <lineage>
        <taxon>Bacteria</taxon>
        <taxon>Bacillati</taxon>
        <taxon>Actinomycetota</taxon>
        <taxon>Actinomycetes</taxon>
        <taxon>Kitasatosporales</taxon>
        <taxon>Streptomycetaceae</taxon>
        <taxon>Streptomyces</taxon>
    </lineage>
</organism>
<feature type="region of interest" description="Disordered" evidence="1">
    <location>
        <begin position="69"/>
        <end position="125"/>
    </location>
</feature>
<feature type="compositionally biased region" description="Polar residues" evidence="1">
    <location>
        <begin position="98"/>
        <end position="111"/>
    </location>
</feature>
<evidence type="ECO:0000313" key="2">
    <source>
        <dbReference type="EMBL" id="MPY37140.1"/>
    </source>
</evidence>
<dbReference type="RefSeq" id="WP_162469796.1">
    <property type="nucleotide sequence ID" value="NZ_VJZD01000282.1"/>
</dbReference>
<dbReference type="NCBIfam" id="TIGR01873">
    <property type="entry name" value="cas_CT1978"/>
    <property type="match status" value="1"/>
</dbReference>
<evidence type="ECO:0000256" key="1">
    <source>
        <dbReference type="SAM" id="MobiDB-lite"/>
    </source>
</evidence>
<keyword evidence="3" id="KW-1185">Reference proteome</keyword>
<proteinExistence type="predicted"/>
<dbReference type="Proteomes" id="UP000325849">
    <property type="component" value="Unassembled WGS sequence"/>
</dbReference>
<evidence type="ECO:0000313" key="3">
    <source>
        <dbReference type="Proteomes" id="UP000325849"/>
    </source>
</evidence>
<dbReference type="AlphaFoldDB" id="A0A5N8VPD7"/>
<dbReference type="EMBL" id="VJZD01000282">
    <property type="protein sequence ID" value="MPY37140.1"/>
    <property type="molecule type" value="Genomic_DNA"/>
</dbReference>
<protein>
    <submittedName>
        <fullName evidence="2">Type I-E CRISPR-associated endoribonuclease Cas2</fullName>
    </submittedName>
</protein>
<gene>
    <name evidence="2" type="primary">cas2e</name>
    <name evidence="2" type="ORF">FNH09_39775</name>
</gene>
<dbReference type="InterPro" id="IPR010152">
    <property type="entry name" value="CRISPR-assoc_prot_Cas2_sub"/>
</dbReference>
<sequence length="125" mass="13894">MTVIVLTNCPAGLRGFLTRWLLEISAGVFVGNPNARIRDILWNEVQQYADQGRALLAHTTNNEQGFTFRTHDHAWHPTDHEGITLIRRPDPNAPRPSPGTTSPAGAQSPPTGWSKASKRRRFGRS</sequence>
<feature type="compositionally biased region" description="Basic and acidic residues" evidence="1">
    <location>
        <begin position="69"/>
        <end position="90"/>
    </location>
</feature>